<proteinExistence type="inferred from homology"/>
<dbReference type="PROSITE" id="PS51164">
    <property type="entry name" value="CBM1_2"/>
    <property type="match status" value="1"/>
</dbReference>
<evidence type="ECO:0000256" key="13">
    <source>
        <dbReference type="SAM" id="SignalP"/>
    </source>
</evidence>
<feature type="chain" id="PRO_5008889049" description="Glucanase" evidence="13">
    <location>
        <begin position="19"/>
        <end position="516"/>
    </location>
</feature>
<evidence type="ECO:0000256" key="3">
    <source>
        <dbReference type="ARBA" id="ARBA00022729"/>
    </source>
</evidence>
<name>A0A1C7MBZ8_GRIFR</name>
<comment type="caution">
    <text evidence="15">The sequence shown here is derived from an EMBL/GenBank/DDBJ whole genome shotgun (WGS) entry which is preliminary data.</text>
</comment>
<dbReference type="EMBL" id="LUGG01000005">
    <property type="protein sequence ID" value="OBZ74435.1"/>
    <property type="molecule type" value="Genomic_DNA"/>
</dbReference>
<feature type="region of interest" description="Disordered" evidence="12">
    <location>
        <begin position="454"/>
        <end position="481"/>
    </location>
</feature>
<evidence type="ECO:0000256" key="2">
    <source>
        <dbReference type="ARBA" id="ARBA00006044"/>
    </source>
</evidence>
<dbReference type="Gene3D" id="2.70.100.10">
    <property type="entry name" value="Glycoside hydrolase, family 7, domain"/>
    <property type="match status" value="1"/>
</dbReference>
<dbReference type="GO" id="GO:0030248">
    <property type="term" value="F:cellulose binding"/>
    <property type="evidence" value="ECO:0007669"/>
    <property type="project" value="InterPro"/>
</dbReference>
<evidence type="ECO:0000259" key="14">
    <source>
        <dbReference type="PROSITE" id="PS51164"/>
    </source>
</evidence>
<dbReference type="AlphaFoldDB" id="A0A1C7MBZ8"/>
<evidence type="ECO:0000256" key="7">
    <source>
        <dbReference type="ARBA" id="ARBA00023180"/>
    </source>
</evidence>
<dbReference type="Pfam" id="PF00734">
    <property type="entry name" value="CBM_1"/>
    <property type="match status" value="1"/>
</dbReference>
<dbReference type="SUPFAM" id="SSF57180">
    <property type="entry name" value="Cellulose-binding domain"/>
    <property type="match status" value="1"/>
</dbReference>
<dbReference type="SUPFAM" id="SSF49899">
    <property type="entry name" value="Concanavalin A-like lectins/glucanases"/>
    <property type="match status" value="1"/>
</dbReference>
<dbReference type="OrthoDB" id="412382at2759"/>
<dbReference type="InterPro" id="IPR001722">
    <property type="entry name" value="Glyco_hydro_7"/>
</dbReference>
<keyword evidence="4 11" id="KW-0378">Hydrolase</keyword>
<accession>A0A1C7MBZ8</accession>
<protein>
    <recommendedName>
        <fullName evidence="11">Glucanase</fullName>
        <ecNumber evidence="11">3.2.1.-</ecNumber>
    </recommendedName>
</protein>
<keyword evidence="3 13" id="KW-0732">Signal</keyword>
<feature type="region of interest" description="Disordered" evidence="12">
    <location>
        <begin position="406"/>
        <end position="433"/>
    </location>
</feature>
<organism evidence="15 16">
    <name type="scientific">Grifola frondosa</name>
    <name type="common">Maitake</name>
    <name type="synonym">Polyporus frondosus</name>
    <dbReference type="NCBI Taxonomy" id="5627"/>
    <lineage>
        <taxon>Eukaryota</taxon>
        <taxon>Fungi</taxon>
        <taxon>Dikarya</taxon>
        <taxon>Basidiomycota</taxon>
        <taxon>Agaricomycotina</taxon>
        <taxon>Agaricomycetes</taxon>
        <taxon>Polyporales</taxon>
        <taxon>Grifolaceae</taxon>
        <taxon>Grifola</taxon>
    </lineage>
</organism>
<evidence type="ECO:0000256" key="6">
    <source>
        <dbReference type="ARBA" id="ARBA00023157"/>
    </source>
</evidence>
<sequence>MFPTASLVFFSLLAVVYGQQIGTQMAEVHPQLTSQQCTAAGCTTLSTSVVLDSNWRWLHSTTGYTNCYTGNTWDATLCPDPVTCAQNCALDGADYSGTYGITTSGDALTLDFVTGSNVGSRVYLMASDTSYQMFKLKNQEFTFDVDMSNLPCGLNGALYMSEMDADGGLSKFPNNKAGAQYGTGYCDSQCPQDIKFINGEANILDWTGDSNDANAGTGEYGTCCNEMDIWEANLNSAAYTPHVCSVQGQTRCSGTECGNDSDDRYDALCDKDGCDFNSWRMGNQTFLGPSMIVDTKSKFTVVTQFITNDNTTTGTLSEIRRIYVQNGNVIQNSVVNIPGIPAVNSITDAFCNAQKTVFGDTNEFETLGGLTTMDAALEAGMVLSLSVWDDYAANMLWLDSDYPTDASASTPGVSRGPCATNSGVPTDVESQSPGASVTFSNIKFGDLGSTFSGSTSGGSTGGGSTTTAPSTTPTQPSSGGTVAEYGQCGGIGWTGATECVSPFTCHVLNAYYSQCY</sequence>
<keyword evidence="6" id="KW-1015">Disulfide bond</keyword>
<evidence type="ECO:0000256" key="12">
    <source>
        <dbReference type="SAM" id="MobiDB-lite"/>
    </source>
</evidence>
<dbReference type="InterPro" id="IPR000254">
    <property type="entry name" value="CBD"/>
</dbReference>
<dbReference type="Proteomes" id="UP000092993">
    <property type="component" value="Unassembled WGS sequence"/>
</dbReference>
<feature type="compositionally biased region" description="Low complexity" evidence="12">
    <location>
        <begin position="465"/>
        <end position="481"/>
    </location>
</feature>
<dbReference type="InterPro" id="IPR037019">
    <property type="entry name" value="Glyco_hydro_7_sf"/>
</dbReference>
<dbReference type="CDD" id="cd07999">
    <property type="entry name" value="GH7_CBH_EG"/>
    <property type="match status" value="1"/>
</dbReference>
<dbReference type="InterPro" id="IPR035971">
    <property type="entry name" value="CBD_sf"/>
</dbReference>
<feature type="domain" description="CBM1" evidence="14">
    <location>
        <begin position="480"/>
        <end position="516"/>
    </location>
</feature>
<dbReference type="GO" id="GO:0016162">
    <property type="term" value="F:cellulose 1,4-beta-cellobiosidase activity"/>
    <property type="evidence" value="ECO:0007669"/>
    <property type="project" value="UniProtKB-EC"/>
</dbReference>
<keyword evidence="7" id="KW-0325">Glycoprotein</keyword>
<dbReference type="FunFam" id="2.70.100.10:FF:000001">
    <property type="entry name" value="Glucanase"/>
    <property type="match status" value="1"/>
</dbReference>
<evidence type="ECO:0000256" key="11">
    <source>
        <dbReference type="RuleBase" id="RU361164"/>
    </source>
</evidence>
<dbReference type="InterPro" id="IPR013320">
    <property type="entry name" value="ConA-like_dom_sf"/>
</dbReference>
<feature type="compositionally biased region" description="Polar residues" evidence="12">
    <location>
        <begin position="419"/>
        <end position="433"/>
    </location>
</feature>
<dbReference type="PANTHER" id="PTHR33753:SF2">
    <property type="entry name" value="GLYCOSIDE HYDROLASE FAMILY 7 PROTEIN"/>
    <property type="match status" value="1"/>
</dbReference>
<feature type="compositionally biased region" description="Gly residues" evidence="12">
    <location>
        <begin position="455"/>
        <end position="464"/>
    </location>
</feature>
<dbReference type="PROSITE" id="PS00562">
    <property type="entry name" value="CBM1_1"/>
    <property type="match status" value="1"/>
</dbReference>
<dbReference type="OMA" id="QCTSANN"/>
<evidence type="ECO:0000256" key="9">
    <source>
        <dbReference type="ARBA" id="ARBA00023295"/>
    </source>
</evidence>
<evidence type="ECO:0000256" key="4">
    <source>
        <dbReference type="ARBA" id="ARBA00022801"/>
    </source>
</evidence>
<keyword evidence="16" id="KW-1185">Reference proteome</keyword>
<evidence type="ECO:0000313" key="16">
    <source>
        <dbReference type="Proteomes" id="UP000092993"/>
    </source>
</evidence>
<evidence type="ECO:0000256" key="10">
    <source>
        <dbReference type="ARBA" id="ARBA00023326"/>
    </source>
</evidence>
<evidence type="ECO:0000313" key="15">
    <source>
        <dbReference type="EMBL" id="OBZ74435.1"/>
    </source>
</evidence>
<dbReference type="Pfam" id="PF00840">
    <property type="entry name" value="Glyco_hydro_7"/>
    <property type="match status" value="1"/>
</dbReference>
<evidence type="ECO:0000256" key="5">
    <source>
        <dbReference type="ARBA" id="ARBA00023001"/>
    </source>
</evidence>
<keyword evidence="10 11" id="KW-0624">Polysaccharide degradation</keyword>
<dbReference type="SMART" id="SM00236">
    <property type="entry name" value="fCBD"/>
    <property type="match status" value="1"/>
</dbReference>
<keyword evidence="8" id="KW-0119">Carbohydrate metabolism</keyword>
<gene>
    <name evidence="15" type="primary">CBH1_0</name>
    <name evidence="15" type="ORF">A0H81_05390</name>
</gene>
<comment type="similarity">
    <text evidence="2 11">Belongs to the glycosyl hydrolase 7 (cellulase C) family.</text>
</comment>
<feature type="signal peptide" evidence="13">
    <location>
        <begin position="1"/>
        <end position="18"/>
    </location>
</feature>
<dbReference type="GO" id="GO:0005576">
    <property type="term" value="C:extracellular region"/>
    <property type="evidence" value="ECO:0007669"/>
    <property type="project" value="InterPro"/>
</dbReference>
<dbReference type="STRING" id="5627.A0A1C7MBZ8"/>
<dbReference type="PANTHER" id="PTHR33753">
    <property type="entry name" value="1,4-BETA-D-GLUCAN CELLOBIOHYDROLASE B"/>
    <property type="match status" value="1"/>
</dbReference>
<dbReference type="EC" id="3.2.1.-" evidence="11"/>
<keyword evidence="5 11" id="KW-0136">Cellulose degradation</keyword>
<evidence type="ECO:0000256" key="8">
    <source>
        <dbReference type="ARBA" id="ARBA00023277"/>
    </source>
</evidence>
<evidence type="ECO:0000256" key="1">
    <source>
        <dbReference type="ARBA" id="ARBA00001641"/>
    </source>
</evidence>
<dbReference type="GO" id="GO:0030245">
    <property type="term" value="P:cellulose catabolic process"/>
    <property type="evidence" value="ECO:0007669"/>
    <property type="project" value="UniProtKB-KW"/>
</dbReference>
<reference evidence="15 16" key="1">
    <citation type="submission" date="2016-03" db="EMBL/GenBank/DDBJ databases">
        <title>Whole genome sequencing of Grifola frondosa 9006-11.</title>
        <authorList>
            <person name="Min B."/>
            <person name="Park H."/>
            <person name="Kim J.-G."/>
            <person name="Cho H."/>
            <person name="Oh Y.-L."/>
            <person name="Kong W.-S."/>
            <person name="Choi I.-G."/>
        </authorList>
    </citation>
    <scope>NUCLEOTIDE SEQUENCE [LARGE SCALE GENOMIC DNA]</scope>
    <source>
        <strain evidence="15 16">9006-11</strain>
    </source>
</reference>
<keyword evidence="9 11" id="KW-0326">Glycosidase</keyword>
<dbReference type="PRINTS" id="PR00734">
    <property type="entry name" value="GLHYDRLASE7"/>
</dbReference>
<comment type="catalytic activity">
    <reaction evidence="1">
        <text>Hydrolysis of (1-&gt;4)-beta-D-glucosidic linkages in cellulose and cellotetraose, releasing cellobiose from the non-reducing ends of the chains.</text>
        <dbReference type="EC" id="3.2.1.91"/>
    </reaction>
</comment>